<dbReference type="SUPFAM" id="SSF52540">
    <property type="entry name" value="P-loop containing nucleoside triphosphate hydrolases"/>
    <property type="match status" value="1"/>
</dbReference>
<feature type="region of interest" description="Disordered" evidence="2">
    <location>
        <begin position="912"/>
        <end position="1016"/>
    </location>
</feature>
<gene>
    <name evidence="4" type="ORF">FAUST_11818</name>
</gene>
<evidence type="ECO:0000256" key="2">
    <source>
        <dbReference type="SAM" id="MobiDB-lite"/>
    </source>
</evidence>
<dbReference type="InterPro" id="IPR027417">
    <property type="entry name" value="P-loop_NTPase"/>
</dbReference>
<proteinExistence type="inferred from homology"/>
<dbReference type="GO" id="GO:0005694">
    <property type="term" value="C:chromosome"/>
    <property type="evidence" value="ECO:0007669"/>
    <property type="project" value="TreeGrafter"/>
</dbReference>
<organism evidence="4 5">
    <name type="scientific">Fusarium austroamericanum</name>
    <dbReference type="NCBI Taxonomy" id="282268"/>
    <lineage>
        <taxon>Eukaryota</taxon>
        <taxon>Fungi</taxon>
        <taxon>Dikarya</taxon>
        <taxon>Ascomycota</taxon>
        <taxon>Pezizomycotina</taxon>
        <taxon>Sordariomycetes</taxon>
        <taxon>Hypocreomycetidae</taxon>
        <taxon>Hypocreales</taxon>
        <taxon>Nectriaceae</taxon>
        <taxon>Fusarium</taxon>
    </lineage>
</organism>
<sequence length="1016" mass="113843">VRRCEKELGEAAAERRRKVEAPGGVDQESRWVQFMKWASHLQGKDKLKLYQAGLSPVPRSSEQRLWRQEDRDANARLRVLAESFRRELARGLERLDRVPDETLKWLGSIDSTKPSTKPFGRKQQAESMQRYSGYWERFLCYCVCIFPLGQAGAQKEHGVRFTDEQWGHLGDMIQQLDIVADIVKRSEEEAKGKEKQKQQRQQKQQKKKKKKRHTDIDLDTDMDTDADDIGTDTDDDNAADAGLEVEEADLDNPELEALDRAVCRYYLSCIKQKLGRKQYRNPLLHFTAVLGIKEDGSWAPAHSHTRFLAGFLWCSRVVMLEHFFEDDPYDSEESACETSFAAIDRFHEGHKAWLTSGSYSPVGTIIRWMTYGRGYRNNEEGQARLWWDSDNKTINYLGDRITVAGFQSTAQAVQQEAEDWLDKLTGGRWKSGELPEAIRLRDIADSLVYEGPGQSFATNRKNAWLQPGAEKLAGIMGVTLWKTADAGDGSTRYTCRRAAVTEYLNWLKSFRTKLYPATHIWGGQPGRGPEMATLKHCDMEQLPKNIFVFDGQVVIITDRDKSKGLNGGTGGRKVARFLPERLSRMMVAYIAWLLPFEKVLHRLAGVRGPSDSLDPWIWKSAEKGIWDTAILSKQLALVSGVEIGARLTVSSYRHVAVEMGRKIKGLIIRQVELDAAAADSDDEVADPVTGERRRQPRVEYIWDSQATHGSRIAQGHYGINLQFPNQLQPEMMSNYQEISRLWHQFLARTDGDFGERKRPAETASTAVVNREAKRQQHCDYHCREIDAGLKRMLGEDASWKTPQQQDGMYRIMALENNGTRSEQLIVVLPTGGGKSIFFMLPAFMEDERGKGGPVSIVVVPFVSLVQDLVMRARELGIDCIEWKSDIDREERQRDARLVVVSADVALAPVRVPAGDADSNTADIDGGLVPGADAGTGCGNHPSADDESEHPVPGRAGEAGQEGDGGRRDSYSQDDRGTDEPGTTGRDLLPVDSAVRGDSCIGGLQGTSQQANEGHTS</sequence>
<feature type="compositionally biased region" description="Basic and acidic residues" evidence="2">
    <location>
        <begin position="188"/>
        <end position="197"/>
    </location>
</feature>
<comment type="caution">
    <text evidence="4">The sequence shown here is derived from an EMBL/GenBank/DDBJ whole genome shotgun (WGS) entry which is preliminary data.</text>
</comment>
<dbReference type="GO" id="GO:0005524">
    <property type="term" value="F:ATP binding"/>
    <property type="evidence" value="ECO:0007669"/>
    <property type="project" value="InterPro"/>
</dbReference>
<protein>
    <recommendedName>
        <fullName evidence="3">DEAD/DEAH-box helicase domain-containing protein</fullName>
    </recommendedName>
</protein>
<comment type="similarity">
    <text evidence="1">Belongs to the helicase family. RecQ subfamily.</text>
</comment>
<reference evidence="4 5" key="1">
    <citation type="submission" date="2020-02" db="EMBL/GenBank/DDBJ databases">
        <title>Identification and distribution of gene clusters putatively required for synthesis of sphingolipid metabolism inhibitors in phylogenetically diverse species of the filamentous fungus Fusarium.</title>
        <authorList>
            <person name="Kim H.-S."/>
            <person name="Busman M."/>
            <person name="Brown D.W."/>
            <person name="Divon H."/>
            <person name="Uhlig S."/>
            <person name="Proctor R.H."/>
        </authorList>
    </citation>
    <scope>NUCLEOTIDE SEQUENCE [LARGE SCALE GENOMIC DNA]</scope>
    <source>
        <strain evidence="4 5">NRRL 2903</strain>
    </source>
</reference>
<dbReference type="Gene3D" id="3.40.50.300">
    <property type="entry name" value="P-loop containing nucleotide triphosphate hydrolases"/>
    <property type="match status" value="1"/>
</dbReference>
<dbReference type="GO" id="GO:0043138">
    <property type="term" value="F:3'-5' DNA helicase activity"/>
    <property type="evidence" value="ECO:0007669"/>
    <property type="project" value="TreeGrafter"/>
</dbReference>
<evidence type="ECO:0000313" key="5">
    <source>
        <dbReference type="Proteomes" id="UP000537989"/>
    </source>
</evidence>
<dbReference type="EMBL" id="JAAMOD010000600">
    <property type="protein sequence ID" value="KAF5227374.1"/>
    <property type="molecule type" value="Genomic_DNA"/>
</dbReference>
<name>A0AAN5YY18_FUSAU</name>
<evidence type="ECO:0000256" key="1">
    <source>
        <dbReference type="ARBA" id="ARBA00005446"/>
    </source>
</evidence>
<feature type="compositionally biased region" description="Polar residues" evidence="2">
    <location>
        <begin position="1005"/>
        <end position="1016"/>
    </location>
</feature>
<dbReference type="Proteomes" id="UP000537989">
    <property type="component" value="Unassembled WGS sequence"/>
</dbReference>
<feature type="compositionally biased region" description="Acidic residues" evidence="2">
    <location>
        <begin position="217"/>
        <end position="238"/>
    </location>
</feature>
<dbReference type="Pfam" id="PF00270">
    <property type="entry name" value="DEAD"/>
    <property type="match status" value="1"/>
</dbReference>
<dbReference type="InterPro" id="IPR011545">
    <property type="entry name" value="DEAD/DEAH_box_helicase_dom"/>
</dbReference>
<dbReference type="GO" id="GO:0000724">
    <property type="term" value="P:double-strand break repair via homologous recombination"/>
    <property type="evidence" value="ECO:0007669"/>
    <property type="project" value="TreeGrafter"/>
</dbReference>
<feature type="compositionally biased region" description="Basic and acidic residues" evidence="2">
    <location>
        <begin position="963"/>
        <end position="978"/>
    </location>
</feature>
<dbReference type="GO" id="GO:0003676">
    <property type="term" value="F:nucleic acid binding"/>
    <property type="evidence" value="ECO:0007669"/>
    <property type="project" value="InterPro"/>
</dbReference>
<dbReference type="PANTHER" id="PTHR13710">
    <property type="entry name" value="DNA HELICASE RECQ FAMILY MEMBER"/>
    <property type="match status" value="1"/>
</dbReference>
<feature type="region of interest" description="Disordered" evidence="2">
    <location>
        <begin position="1"/>
        <end position="24"/>
    </location>
</feature>
<feature type="non-terminal residue" evidence="4">
    <location>
        <position position="1"/>
    </location>
</feature>
<dbReference type="AlphaFoldDB" id="A0AAN5YY18"/>
<dbReference type="GO" id="GO:0005737">
    <property type="term" value="C:cytoplasm"/>
    <property type="evidence" value="ECO:0007669"/>
    <property type="project" value="TreeGrafter"/>
</dbReference>
<dbReference type="PANTHER" id="PTHR13710:SF154">
    <property type="entry name" value="RECQ HELICASE, PUTATIVE (AFU_ORTHOLOGUE AFUA_6G14720)-RELATED"/>
    <property type="match status" value="1"/>
</dbReference>
<feature type="region of interest" description="Disordered" evidence="2">
    <location>
        <begin position="188"/>
        <end position="238"/>
    </location>
</feature>
<keyword evidence="5" id="KW-1185">Reference proteome</keyword>
<feature type="compositionally biased region" description="Basic and acidic residues" evidence="2">
    <location>
        <begin position="1"/>
        <end position="20"/>
    </location>
</feature>
<feature type="domain" description="DEAD/DEAH-box helicase" evidence="3">
    <location>
        <begin position="820"/>
        <end position="898"/>
    </location>
</feature>
<evidence type="ECO:0000259" key="3">
    <source>
        <dbReference type="Pfam" id="PF00270"/>
    </source>
</evidence>
<dbReference type="GO" id="GO:0009378">
    <property type="term" value="F:four-way junction helicase activity"/>
    <property type="evidence" value="ECO:0007669"/>
    <property type="project" value="TreeGrafter"/>
</dbReference>
<accession>A0AAN5YY18</accession>
<evidence type="ECO:0000313" key="4">
    <source>
        <dbReference type="EMBL" id="KAF5227374.1"/>
    </source>
</evidence>
<feature type="compositionally biased region" description="Basic residues" evidence="2">
    <location>
        <begin position="198"/>
        <end position="213"/>
    </location>
</feature>